<proteinExistence type="predicted"/>
<dbReference type="AlphaFoldDB" id="A0A1D6IUH0"/>
<dbReference type="PANTHER" id="PTHR47165:SF3">
    <property type="entry name" value="RETROTRANSPOSON-LIKE PROTEIN"/>
    <property type="match status" value="1"/>
</dbReference>
<organism evidence="2">
    <name type="scientific">Zea mays</name>
    <name type="common">Maize</name>
    <dbReference type="NCBI Taxonomy" id="4577"/>
    <lineage>
        <taxon>Eukaryota</taxon>
        <taxon>Viridiplantae</taxon>
        <taxon>Streptophyta</taxon>
        <taxon>Embryophyta</taxon>
        <taxon>Tracheophyta</taxon>
        <taxon>Spermatophyta</taxon>
        <taxon>Magnoliopsida</taxon>
        <taxon>Liliopsida</taxon>
        <taxon>Poales</taxon>
        <taxon>Poaceae</taxon>
        <taxon>PACMAD clade</taxon>
        <taxon>Panicoideae</taxon>
        <taxon>Andropogonodae</taxon>
        <taxon>Andropogoneae</taxon>
        <taxon>Tripsacinae</taxon>
        <taxon>Zea</taxon>
    </lineage>
</organism>
<dbReference type="Gene3D" id="2.40.50.140">
    <property type="entry name" value="Nucleic acid-binding proteins"/>
    <property type="match status" value="1"/>
</dbReference>
<name>A0A1D6IUH0_MAIZE</name>
<dbReference type="InterPro" id="IPR012340">
    <property type="entry name" value="NA-bd_OB-fold"/>
</dbReference>
<dbReference type="PANTHER" id="PTHR47165">
    <property type="entry name" value="OS03G0429900 PROTEIN"/>
    <property type="match status" value="1"/>
</dbReference>
<feature type="region of interest" description="Disordered" evidence="1">
    <location>
        <begin position="166"/>
        <end position="195"/>
    </location>
</feature>
<dbReference type="EMBL" id="CM000786">
    <property type="protein sequence ID" value="AQK39683.1"/>
    <property type="molecule type" value="Genomic_DNA"/>
</dbReference>
<protein>
    <submittedName>
        <fullName evidence="2">Uncharacterized protein</fullName>
    </submittedName>
</protein>
<gene>
    <name evidence="2" type="ORF">ZEAMMB73_Zm00001d023632</name>
</gene>
<accession>A0A1D6IUH0</accession>
<sequence length="195" mass="21593">MPLELSLPSRPWRRTDPEGNIQPALRGLFPCAMSDGLCLFGGSPCKWYINPDVPEASALMASARKAHSPIKWNEVLSSNQHMPHVPEEQKITYIRDLHPFENKDREFLVTVTVKKIGDRWRYNACKKCTRTTVAHGDSYKCSDQVCATIGMPNQRTRSSPAKTVTKRLFTDVDGGTTSSKDATDSGAAPSPTKDA</sequence>
<evidence type="ECO:0000313" key="2">
    <source>
        <dbReference type="EMBL" id="AQK39683.1"/>
    </source>
</evidence>
<reference evidence="2" key="1">
    <citation type="submission" date="2015-12" db="EMBL/GenBank/DDBJ databases">
        <title>Update maize B73 reference genome by single molecule sequencing technologies.</title>
        <authorList>
            <consortium name="Maize Genome Sequencing Project"/>
            <person name="Ware D."/>
        </authorList>
    </citation>
    <scope>NUCLEOTIDE SEQUENCE</scope>
    <source>
        <tissue evidence="2">Seedling</tissue>
    </source>
</reference>
<evidence type="ECO:0000256" key="1">
    <source>
        <dbReference type="SAM" id="MobiDB-lite"/>
    </source>
</evidence>
<dbReference type="ExpressionAtlas" id="A0A1D6IUH0">
    <property type="expression patterns" value="differential"/>
</dbReference>